<reference evidence="12 13" key="1">
    <citation type="submission" date="2017-07" db="EMBL/GenBank/DDBJ databases">
        <title>Recovery of genomes from metagenomes via a dereplication, aggregation, and scoring strategy.</title>
        <authorList>
            <person name="Sieber C.M."/>
            <person name="Probst A.J."/>
            <person name="Sharrar A."/>
            <person name="Thomas B.C."/>
            <person name="Hess M."/>
            <person name="Tringe S.G."/>
            <person name="Banfield J.F."/>
        </authorList>
    </citation>
    <scope>NUCLEOTIDE SEQUENCE [LARGE SCALE GENOMIC DNA]</scope>
    <source>
        <strain evidence="12">JGI_Cruoil_03_44_89</strain>
    </source>
</reference>
<proteinExistence type="predicted"/>
<dbReference type="PANTHER" id="PTHR21098:SF12">
    <property type="entry name" value="RIBOFLAVIN SYNTHASE"/>
    <property type="match status" value="1"/>
</dbReference>
<organism evidence="12 13">
    <name type="scientific">candidate division WOR-3 bacterium JGI_Cruoil_03_44_89</name>
    <dbReference type="NCBI Taxonomy" id="1973748"/>
    <lineage>
        <taxon>Bacteria</taxon>
        <taxon>Bacteria division WOR-3</taxon>
    </lineage>
</organism>
<dbReference type="Pfam" id="PF00677">
    <property type="entry name" value="Lum_binding"/>
    <property type="match status" value="2"/>
</dbReference>
<dbReference type="InterPro" id="IPR023366">
    <property type="entry name" value="ATP_synth_asu-like_sf"/>
</dbReference>
<dbReference type="PIRSF" id="PIRSF000498">
    <property type="entry name" value="Riboflavin_syn_A"/>
    <property type="match status" value="1"/>
</dbReference>
<evidence type="ECO:0000256" key="4">
    <source>
        <dbReference type="ARBA" id="ARBA00012827"/>
    </source>
</evidence>
<feature type="domain" description="Lumazine-binding" evidence="11">
    <location>
        <begin position="1"/>
        <end position="96"/>
    </location>
</feature>
<dbReference type="AlphaFoldDB" id="A0A235BPV8"/>
<dbReference type="Gene3D" id="2.40.30.20">
    <property type="match status" value="2"/>
</dbReference>
<evidence type="ECO:0000313" key="12">
    <source>
        <dbReference type="EMBL" id="OYD14254.1"/>
    </source>
</evidence>
<dbReference type="PANTHER" id="PTHR21098">
    <property type="entry name" value="RIBOFLAVIN SYNTHASE ALPHA CHAIN"/>
    <property type="match status" value="1"/>
</dbReference>
<dbReference type="InterPro" id="IPR017938">
    <property type="entry name" value="Riboflavin_synthase-like_b-brl"/>
</dbReference>
<evidence type="ECO:0000313" key="13">
    <source>
        <dbReference type="Proteomes" id="UP000215215"/>
    </source>
</evidence>
<dbReference type="CDD" id="cd00402">
    <property type="entry name" value="Riboflavin_synthase_like"/>
    <property type="match status" value="1"/>
</dbReference>
<dbReference type="Proteomes" id="UP000215215">
    <property type="component" value="Unassembled WGS sequence"/>
</dbReference>
<feature type="repeat" description="Lumazine-binding" evidence="10">
    <location>
        <begin position="1"/>
        <end position="96"/>
    </location>
</feature>
<evidence type="ECO:0000256" key="9">
    <source>
        <dbReference type="NCBIfam" id="TIGR00187"/>
    </source>
</evidence>
<dbReference type="InterPro" id="IPR001783">
    <property type="entry name" value="Lumazine-bd"/>
</dbReference>
<sequence length="187" mass="20710">MFTGIIEELGRVNTTLHHKDGIILGIHAPTVTADLKAGDSIAVNGVCLTVNETGANSFSTFIMGETLKRTNLGLLRDREHVNLERALRFSDRLGGHIVYGHIDGISKVTVKRHNIIEVSIPFELMKFVVEKGSIALDGISLTVQSMRGNIISIGITPFTEENTNIKYWRIGNKINVETDVLMKRRTN</sequence>
<gene>
    <name evidence="12" type="ORF">CH333_08500</name>
</gene>
<dbReference type="PROSITE" id="PS51177">
    <property type="entry name" value="LUMAZINE_BIND"/>
    <property type="match status" value="2"/>
</dbReference>
<dbReference type="SUPFAM" id="SSF63380">
    <property type="entry name" value="Riboflavin synthase domain-like"/>
    <property type="match status" value="2"/>
</dbReference>
<evidence type="ECO:0000259" key="11">
    <source>
        <dbReference type="PROSITE" id="PS51177"/>
    </source>
</evidence>
<feature type="repeat" description="Lumazine-binding" evidence="10">
    <location>
        <begin position="97"/>
        <end position="187"/>
    </location>
</feature>
<comment type="catalytic activity">
    <reaction evidence="1">
        <text>2 6,7-dimethyl-8-(1-D-ribityl)lumazine + H(+) = 5-amino-6-(D-ribitylamino)uracil + riboflavin</text>
        <dbReference type="Rhea" id="RHEA:20772"/>
        <dbReference type="ChEBI" id="CHEBI:15378"/>
        <dbReference type="ChEBI" id="CHEBI:15934"/>
        <dbReference type="ChEBI" id="CHEBI:57986"/>
        <dbReference type="ChEBI" id="CHEBI:58201"/>
        <dbReference type="EC" id="2.5.1.9"/>
    </reaction>
</comment>
<keyword evidence="8" id="KW-0677">Repeat</keyword>
<comment type="caution">
    <text evidence="12">The sequence shown here is derived from an EMBL/GenBank/DDBJ whole genome shotgun (WGS) entry which is preliminary data.</text>
</comment>
<evidence type="ECO:0000256" key="10">
    <source>
        <dbReference type="PROSITE-ProRule" id="PRU00524"/>
    </source>
</evidence>
<dbReference type="GO" id="GO:0009231">
    <property type="term" value="P:riboflavin biosynthetic process"/>
    <property type="evidence" value="ECO:0007669"/>
    <property type="project" value="UniProtKB-KW"/>
</dbReference>
<keyword evidence="6" id="KW-0686">Riboflavin biosynthesis</keyword>
<feature type="domain" description="Lumazine-binding" evidence="11">
    <location>
        <begin position="97"/>
        <end position="187"/>
    </location>
</feature>
<keyword evidence="7" id="KW-0808">Transferase</keyword>
<evidence type="ECO:0000256" key="8">
    <source>
        <dbReference type="ARBA" id="ARBA00022737"/>
    </source>
</evidence>
<evidence type="ECO:0000256" key="5">
    <source>
        <dbReference type="ARBA" id="ARBA00013950"/>
    </source>
</evidence>
<evidence type="ECO:0000256" key="3">
    <source>
        <dbReference type="ARBA" id="ARBA00004887"/>
    </source>
</evidence>
<comment type="pathway">
    <text evidence="3">Cofactor biosynthesis; riboflavin biosynthesis; riboflavin from 2-hydroxy-3-oxobutyl phosphate and 5-amino-6-(D-ribitylamino)uracil: step 2/2.</text>
</comment>
<dbReference type="NCBIfam" id="NF006767">
    <property type="entry name" value="PRK09289.1"/>
    <property type="match status" value="1"/>
</dbReference>
<dbReference type="InterPro" id="IPR026017">
    <property type="entry name" value="Lumazine-bd_dom"/>
</dbReference>
<dbReference type="NCBIfam" id="TIGR00187">
    <property type="entry name" value="ribE"/>
    <property type="match status" value="1"/>
</dbReference>
<accession>A0A235BPV8</accession>
<dbReference type="GO" id="GO:0004746">
    <property type="term" value="F:riboflavin synthase activity"/>
    <property type="evidence" value="ECO:0007669"/>
    <property type="project" value="UniProtKB-UniRule"/>
</dbReference>
<dbReference type="EMBL" id="NOZQ01000196">
    <property type="protein sequence ID" value="OYD14254.1"/>
    <property type="molecule type" value="Genomic_DNA"/>
</dbReference>
<evidence type="ECO:0000256" key="7">
    <source>
        <dbReference type="ARBA" id="ARBA00022679"/>
    </source>
</evidence>
<evidence type="ECO:0000256" key="6">
    <source>
        <dbReference type="ARBA" id="ARBA00022619"/>
    </source>
</evidence>
<name>A0A235BPV8_UNCW3</name>
<evidence type="ECO:0000256" key="1">
    <source>
        <dbReference type="ARBA" id="ARBA00000968"/>
    </source>
</evidence>
<dbReference type="EC" id="2.5.1.9" evidence="4 9"/>
<evidence type="ECO:0000256" key="2">
    <source>
        <dbReference type="ARBA" id="ARBA00002803"/>
    </source>
</evidence>
<protein>
    <recommendedName>
        <fullName evidence="5 9">Riboflavin synthase</fullName>
        <ecNumber evidence="4 9">2.5.1.9</ecNumber>
    </recommendedName>
</protein>
<dbReference type="FunFam" id="2.40.30.20:FF:000003">
    <property type="entry name" value="Riboflavin synthase, alpha subunit"/>
    <property type="match status" value="1"/>
</dbReference>
<comment type="function">
    <text evidence="2">Catalyzes the dismutation of two molecules of 6,7-dimethyl-8-ribityllumazine, resulting in the formation of riboflavin and 5-amino-6-(D-ribitylamino)uracil.</text>
</comment>